<sequence>MHSNSRIEGTESCGQWLDVRVETIDEWCPSGSVLGVVLFTIFVRDMGSRIECTLSKFADDTKLSSVVDTLEGKDDIQRHPNRLERGANANLMRFNKAKCKVPHLGRSNPKHGDKLGDEWIESSPVENDLGVLVKEKLDMTRQCALTAQKADRVLGCIRSVASRSREMILPLYSALVRPHLQYGVQLWGSQHKTDMGLLEQVQRTTKMIRGLEHLPYEDRLRELGSLPSPHVHLAPGRFQLDIMKNFFTKRVVKHRNPWLTGEVVESPSLEVFKSYVDVVLRDMV</sequence>
<dbReference type="PANTHER" id="PTHR33332">
    <property type="entry name" value="REVERSE TRANSCRIPTASE DOMAIN-CONTAINING PROTEIN"/>
    <property type="match status" value="1"/>
</dbReference>
<name>A0AAN7NCN0_MYCAM</name>
<proteinExistence type="predicted"/>
<evidence type="ECO:0000313" key="2">
    <source>
        <dbReference type="Proteomes" id="UP001333110"/>
    </source>
</evidence>
<gene>
    <name evidence="1" type="ORF">QYF61_012995</name>
</gene>
<dbReference type="Proteomes" id="UP001333110">
    <property type="component" value="Unassembled WGS sequence"/>
</dbReference>
<evidence type="ECO:0000313" key="1">
    <source>
        <dbReference type="EMBL" id="KAK4822296.1"/>
    </source>
</evidence>
<dbReference type="AlphaFoldDB" id="A0AAN7NCN0"/>
<protein>
    <recommendedName>
        <fullName evidence="3">Reverse transcriptase domain-containing protein</fullName>
    </recommendedName>
</protein>
<evidence type="ECO:0008006" key="3">
    <source>
        <dbReference type="Google" id="ProtNLM"/>
    </source>
</evidence>
<comment type="caution">
    <text evidence="1">The sequence shown here is derived from an EMBL/GenBank/DDBJ whole genome shotgun (WGS) entry which is preliminary data.</text>
</comment>
<reference evidence="1 2" key="1">
    <citation type="journal article" date="2023" name="J. Hered.">
        <title>Chromosome-level genome of the wood stork (Mycteria americana) provides insight into avian chromosome evolution.</title>
        <authorList>
            <person name="Flamio R. Jr."/>
            <person name="Ramstad K.M."/>
        </authorList>
    </citation>
    <scope>NUCLEOTIDE SEQUENCE [LARGE SCALE GENOMIC DNA]</scope>
    <source>
        <strain evidence="1">JAX WOST 10</strain>
    </source>
</reference>
<dbReference type="EMBL" id="JAUNZN010000004">
    <property type="protein sequence ID" value="KAK4822296.1"/>
    <property type="molecule type" value="Genomic_DNA"/>
</dbReference>
<keyword evidence="2" id="KW-1185">Reference proteome</keyword>
<organism evidence="1 2">
    <name type="scientific">Mycteria americana</name>
    <name type="common">Wood stork</name>
    <dbReference type="NCBI Taxonomy" id="33587"/>
    <lineage>
        <taxon>Eukaryota</taxon>
        <taxon>Metazoa</taxon>
        <taxon>Chordata</taxon>
        <taxon>Craniata</taxon>
        <taxon>Vertebrata</taxon>
        <taxon>Euteleostomi</taxon>
        <taxon>Archelosauria</taxon>
        <taxon>Archosauria</taxon>
        <taxon>Dinosauria</taxon>
        <taxon>Saurischia</taxon>
        <taxon>Theropoda</taxon>
        <taxon>Coelurosauria</taxon>
        <taxon>Aves</taxon>
        <taxon>Neognathae</taxon>
        <taxon>Neoaves</taxon>
        <taxon>Aequornithes</taxon>
        <taxon>Ciconiiformes</taxon>
        <taxon>Ciconiidae</taxon>
        <taxon>Mycteria</taxon>
    </lineage>
</organism>
<accession>A0AAN7NCN0</accession>